<evidence type="ECO:0000256" key="7">
    <source>
        <dbReference type="ARBA" id="ARBA00022705"/>
    </source>
</evidence>
<keyword evidence="6 16" id="KW-0548">Nucleotidyltransferase</keyword>
<dbReference type="InterPro" id="IPR001126">
    <property type="entry name" value="UmuC"/>
</dbReference>
<protein>
    <recommendedName>
        <fullName evidence="16">DNA polymerase IV</fullName>
        <shortName evidence="16">Pol IV</shortName>
        <ecNumber evidence="16">2.7.7.7</ecNumber>
    </recommendedName>
</protein>
<dbReference type="PANTHER" id="PTHR11076:SF33">
    <property type="entry name" value="DNA POLYMERASE KAPPA"/>
    <property type="match status" value="1"/>
</dbReference>
<evidence type="ECO:0000256" key="3">
    <source>
        <dbReference type="ARBA" id="ARBA00022457"/>
    </source>
</evidence>
<comment type="catalytic activity">
    <reaction evidence="15 16">
        <text>DNA(n) + a 2'-deoxyribonucleoside 5'-triphosphate = DNA(n+1) + diphosphate</text>
        <dbReference type="Rhea" id="RHEA:22508"/>
        <dbReference type="Rhea" id="RHEA-COMP:17339"/>
        <dbReference type="Rhea" id="RHEA-COMP:17340"/>
        <dbReference type="ChEBI" id="CHEBI:33019"/>
        <dbReference type="ChEBI" id="CHEBI:61560"/>
        <dbReference type="ChEBI" id="CHEBI:173112"/>
        <dbReference type="EC" id="2.7.7.7"/>
    </reaction>
</comment>
<evidence type="ECO:0000256" key="2">
    <source>
        <dbReference type="ARBA" id="ARBA00010945"/>
    </source>
</evidence>
<evidence type="ECO:0000313" key="20">
    <source>
        <dbReference type="Proteomes" id="UP000297447"/>
    </source>
</evidence>
<organism evidence="19 20">
    <name type="scientific">Cryobacterium frigoriphilum</name>
    <dbReference type="NCBI Taxonomy" id="1259150"/>
    <lineage>
        <taxon>Bacteria</taxon>
        <taxon>Bacillati</taxon>
        <taxon>Actinomycetota</taxon>
        <taxon>Actinomycetes</taxon>
        <taxon>Micrococcales</taxon>
        <taxon>Microbacteriaceae</taxon>
        <taxon>Cryobacterium</taxon>
    </lineage>
</organism>
<dbReference type="FunFam" id="3.30.1490.100:FF:000004">
    <property type="entry name" value="DNA polymerase IV"/>
    <property type="match status" value="1"/>
</dbReference>
<dbReference type="RefSeq" id="WP_134517888.1">
    <property type="nucleotide sequence ID" value="NZ_SOHE01000013.1"/>
</dbReference>
<keyword evidence="9 16" id="KW-0227">DNA damage</keyword>
<keyword evidence="8 16" id="KW-0479">Metal-binding</keyword>
<evidence type="ECO:0000256" key="9">
    <source>
        <dbReference type="ARBA" id="ARBA00022763"/>
    </source>
</evidence>
<evidence type="ECO:0000256" key="15">
    <source>
        <dbReference type="ARBA" id="ARBA00049244"/>
    </source>
</evidence>
<keyword evidence="20" id="KW-1185">Reference proteome</keyword>
<dbReference type="SUPFAM" id="SSF100879">
    <property type="entry name" value="Lesion bypass DNA polymerase (Y-family), little finger domain"/>
    <property type="match status" value="1"/>
</dbReference>
<keyword evidence="4 16" id="KW-0963">Cytoplasm</keyword>
<comment type="function">
    <text evidence="14 16">Poorly processive, error-prone DNA polymerase involved in untargeted mutagenesis. Copies undamaged DNA at stalled replication forks, which arise in vivo from mismatched or misaligned primer ends. These misaligned primers can be extended by PolIV. Exhibits no 3'-5' exonuclease (proofreading) activity. May be involved in translesional synthesis, in conjunction with the beta clamp from PolIII.</text>
</comment>
<name>A0A4R9AAF5_9MICO</name>
<keyword evidence="7 16" id="KW-0235">DNA replication</keyword>
<dbReference type="InterPro" id="IPR050116">
    <property type="entry name" value="DNA_polymerase-Y"/>
</dbReference>
<comment type="subcellular location">
    <subcellularLocation>
        <location evidence="1 16">Cytoplasm</location>
    </subcellularLocation>
</comment>
<comment type="cofactor">
    <cofactor evidence="16">
        <name>Mg(2+)</name>
        <dbReference type="ChEBI" id="CHEBI:18420"/>
    </cofactor>
    <text evidence="16">Binds 2 magnesium ions per subunit.</text>
</comment>
<evidence type="ECO:0000256" key="8">
    <source>
        <dbReference type="ARBA" id="ARBA00022723"/>
    </source>
</evidence>
<dbReference type="EMBL" id="SOHE01000013">
    <property type="protein sequence ID" value="TFD55203.1"/>
    <property type="molecule type" value="Genomic_DNA"/>
</dbReference>
<dbReference type="PROSITE" id="PS50173">
    <property type="entry name" value="UMUC"/>
    <property type="match status" value="1"/>
</dbReference>
<evidence type="ECO:0000256" key="14">
    <source>
        <dbReference type="ARBA" id="ARBA00025589"/>
    </source>
</evidence>
<dbReference type="GO" id="GO:0003887">
    <property type="term" value="F:DNA-directed DNA polymerase activity"/>
    <property type="evidence" value="ECO:0007669"/>
    <property type="project" value="UniProtKB-UniRule"/>
</dbReference>
<dbReference type="Pfam" id="PF00817">
    <property type="entry name" value="IMS"/>
    <property type="match status" value="1"/>
</dbReference>
<accession>A0A4R9AAF5</accession>
<dbReference type="HAMAP" id="MF_01113">
    <property type="entry name" value="DNApol_IV"/>
    <property type="match status" value="1"/>
</dbReference>
<evidence type="ECO:0000256" key="10">
    <source>
        <dbReference type="ARBA" id="ARBA00022842"/>
    </source>
</evidence>
<dbReference type="GO" id="GO:0000287">
    <property type="term" value="F:magnesium ion binding"/>
    <property type="evidence" value="ECO:0007669"/>
    <property type="project" value="UniProtKB-UniRule"/>
</dbReference>
<dbReference type="Gene3D" id="3.30.1490.100">
    <property type="entry name" value="DNA polymerase, Y-family, little finger domain"/>
    <property type="match status" value="1"/>
</dbReference>
<evidence type="ECO:0000256" key="6">
    <source>
        <dbReference type="ARBA" id="ARBA00022695"/>
    </source>
</evidence>
<feature type="region of interest" description="Disordered" evidence="17">
    <location>
        <begin position="381"/>
        <end position="426"/>
    </location>
</feature>
<dbReference type="InterPro" id="IPR036775">
    <property type="entry name" value="DNA_pol_Y-fam_lit_finger_sf"/>
</dbReference>
<dbReference type="Pfam" id="PF11799">
    <property type="entry name" value="IMS_C"/>
    <property type="match status" value="1"/>
</dbReference>
<evidence type="ECO:0000256" key="13">
    <source>
        <dbReference type="ARBA" id="ARBA00023204"/>
    </source>
</evidence>
<dbReference type="GO" id="GO:0006261">
    <property type="term" value="P:DNA-templated DNA replication"/>
    <property type="evidence" value="ECO:0007669"/>
    <property type="project" value="UniProtKB-UniRule"/>
</dbReference>
<comment type="similarity">
    <text evidence="2 16">Belongs to the DNA polymerase type-Y family.</text>
</comment>
<dbReference type="InterPro" id="IPR017961">
    <property type="entry name" value="DNA_pol_Y-fam_little_finger"/>
</dbReference>
<feature type="active site" evidence="16">
    <location>
        <position position="122"/>
    </location>
</feature>
<keyword evidence="5 16" id="KW-0808">Transferase</keyword>
<feature type="binding site" evidence="16">
    <location>
        <position position="27"/>
    </location>
    <ligand>
        <name>Mg(2+)</name>
        <dbReference type="ChEBI" id="CHEBI:18420"/>
    </ligand>
</feature>
<keyword evidence="10 16" id="KW-0460">Magnesium</keyword>
<dbReference type="Gene3D" id="3.40.1170.60">
    <property type="match status" value="1"/>
</dbReference>
<evidence type="ECO:0000256" key="12">
    <source>
        <dbReference type="ARBA" id="ARBA00023125"/>
    </source>
</evidence>
<evidence type="ECO:0000256" key="1">
    <source>
        <dbReference type="ARBA" id="ARBA00004496"/>
    </source>
</evidence>
<evidence type="ECO:0000313" key="19">
    <source>
        <dbReference type="EMBL" id="TFD55203.1"/>
    </source>
</evidence>
<dbReference type="GO" id="GO:0042276">
    <property type="term" value="P:error-prone translesion synthesis"/>
    <property type="evidence" value="ECO:0007669"/>
    <property type="project" value="TreeGrafter"/>
</dbReference>
<dbReference type="NCBIfam" id="NF002677">
    <property type="entry name" value="PRK02406.1"/>
    <property type="match status" value="1"/>
</dbReference>
<evidence type="ECO:0000259" key="18">
    <source>
        <dbReference type="PROSITE" id="PS50173"/>
    </source>
</evidence>
<dbReference type="Pfam" id="PF21999">
    <property type="entry name" value="IMS_HHH_1"/>
    <property type="match status" value="1"/>
</dbReference>
<feature type="compositionally biased region" description="Basic and acidic residues" evidence="17">
    <location>
        <begin position="381"/>
        <end position="391"/>
    </location>
</feature>
<dbReference type="InterPro" id="IPR022880">
    <property type="entry name" value="DNApol_IV"/>
</dbReference>
<reference evidence="19 20" key="1">
    <citation type="submission" date="2019-03" db="EMBL/GenBank/DDBJ databases">
        <title>Genomics of glacier-inhabiting Cryobacterium strains.</title>
        <authorList>
            <person name="Liu Q."/>
            <person name="Xin Y.-H."/>
        </authorList>
    </citation>
    <scope>NUCLEOTIDE SEQUENCE [LARGE SCALE GENOMIC DNA]</scope>
    <source>
        <strain evidence="19 20">Hh14</strain>
    </source>
</reference>
<evidence type="ECO:0000256" key="17">
    <source>
        <dbReference type="SAM" id="MobiDB-lite"/>
    </source>
</evidence>
<keyword evidence="3 16" id="KW-0515">Mutator protein</keyword>
<proteinExistence type="inferred from homology"/>
<dbReference type="CDD" id="cd03586">
    <property type="entry name" value="PolY_Pol_IV_kappa"/>
    <property type="match status" value="1"/>
</dbReference>
<dbReference type="InterPro" id="IPR053848">
    <property type="entry name" value="IMS_HHH_1"/>
</dbReference>
<evidence type="ECO:0000256" key="16">
    <source>
        <dbReference type="HAMAP-Rule" id="MF_01113"/>
    </source>
</evidence>
<feature type="binding site" evidence="16">
    <location>
        <position position="121"/>
    </location>
    <ligand>
        <name>Mg(2+)</name>
        <dbReference type="ChEBI" id="CHEBI:18420"/>
    </ligand>
</feature>
<dbReference type="InterPro" id="IPR043128">
    <property type="entry name" value="Rev_trsase/Diguanyl_cyclase"/>
</dbReference>
<keyword evidence="12 16" id="KW-0238">DNA-binding</keyword>
<comment type="subunit">
    <text evidence="16">Monomer.</text>
</comment>
<dbReference type="GO" id="GO:0009432">
    <property type="term" value="P:SOS response"/>
    <property type="evidence" value="ECO:0007669"/>
    <property type="project" value="TreeGrafter"/>
</dbReference>
<dbReference type="InterPro" id="IPR043502">
    <property type="entry name" value="DNA/RNA_pol_sf"/>
</dbReference>
<feature type="domain" description="UmuC" evidence="18">
    <location>
        <begin position="23"/>
        <end position="203"/>
    </location>
</feature>
<dbReference type="NCBIfam" id="NF003015">
    <property type="entry name" value="PRK03858.1"/>
    <property type="match status" value="1"/>
</dbReference>
<keyword evidence="11 16" id="KW-0239">DNA-directed DNA polymerase</keyword>
<dbReference type="Gene3D" id="3.30.70.270">
    <property type="match status" value="1"/>
</dbReference>
<dbReference type="Proteomes" id="UP000297447">
    <property type="component" value="Unassembled WGS sequence"/>
</dbReference>
<dbReference type="OrthoDB" id="9808813at2"/>
<dbReference type="PANTHER" id="PTHR11076">
    <property type="entry name" value="DNA REPAIR POLYMERASE UMUC / TRANSFERASE FAMILY MEMBER"/>
    <property type="match status" value="1"/>
</dbReference>
<evidence type="ECO:0000256" key="5">
    <source>
        <dbReference type="ARBA" id="ARBA00022679"/>
    </source>
</evidence>
<evidence type="ECO:0000256" key="11">
    <source>
        <dbReference type="ARBA" id="ARBA00022932"/>
    </source>
</evidence>
<gene>
    <name evidence="16 19" type="primary">dinB</name>
    <name evidence="19" type="ORF">E3T55_01955</name>
</gene>
<dbReference type="GO" id="GO:0006281">
    <property type="term" value="P:DNA repair"/>
    <property type="evidence" value="ECO:0007669"/>
    <property type="project" value="UniProtKB-UniRule"/>
</dbReference>
<keyword evidence="13 16" id="KW-0234">DNA repair</keyword>
<dbReference type="Gene3D" id="1.10.150.20">
    <property type="entry name" value="5' to 3' exonuclease, C-terminal subdomain"/>
    <property type="match status" value="1"/>
</dbReference>
<evidence type="ECO:0000256" key="4">
    <source>
        <dbReference type="ARBA" id="ARBA00022490"/>
    </source>
</evidence>
<dbReference type="GO" id="GO:0003684">
    <property type="term" value="F:damaged DNA binding"/>
    <property type="evidence" value="ECO:0007669"/>
    <property type="project" value="InterPro"/>
</dbReference>
<comment type="caution">
    <text evidence="19">The sequence shown here is derived from an EMBL/GenBank/DDBJ whole genome shotgun (WGS) entry which is preliminary data.</text>
</comment>
<dbReference type="AlphaFoldDB" id="A0A4R9AAF5"/>
<feature type="site" description="Substrate discrimination" evidence="16">
    <location>
        <position position="32"/>
    </location>
</feature>
<sequence>MGRQDGSGRQVTTTPVDDSTATVLHIDLDAFFVSVELLDHPEYANQPVVVGHRSGRSVVTAANYIARGYGVNSAMPMALALRRCPNAIVLEPHMGAYQHYSSKVMAIFDDFTPLVERLGIDEAFLDVAGARRLHGSPAVIGELIRARVLAETGLICSVGAAATKFVAKLASGLSKPNGLLVIPAEDTIGFLHPLPVTALWGVGAATEEALTRLGLRTIGDIAKTPLVTLQGRIGDAAGRKLHDLAWGQDPRTVTVEREEKSVGREVTFEHDVTDVARLRSELLRQCDDVAVRLRRAGLVGRAVSLKLRYTDFSTVTRSRTLAEPTNVGRRIYEEAAVSFETLAAHGIRVRLIGVRVEQLSDSDGQGLALWDPDDDWREAEKAVDSVSERFGRGAVQPASLLRPHLNRPHPNRPAPSPPGPNGAAGG</sequence>
<feature type="compositionally biased region" description="Pro residues" evidence="17">
    <location>
        <begin position="411"/>
        <end position="420"/>
    </location>
</feature>
<dbReference type="EC" id="2.7.7.7" evidence="16"/>
<dbReference type="GO" id="GO:0005829">
    <property type="term" value="C:cytosol"/>
    <property type="evidence" value="ECO:0007669"/>
    <property type="project" value="TreeGrafter"/>
</dbReference>
<dbReference type="SUPFAM" id="SSF56672">
    <property type="entry name" value="DNA/RNA polymerases"/>
    <property type="match status" value="1"/>
</dbReference>